<sequence length="96" mass="10913">MPSLFNFYLRTVIQKLTALKCENEAIANLHRQLHLPEDLGIFGPLDNFCTSHNKGTKRFTLSKFDFSTRINLGSVAFKDVLPEGVYNNLVAFSVFM</sequence>
<evidence type="ECO:0000313" key="2">
    <source>
        <dbReference type="Proteomes" id="UP000316759"/>
    </source>
</evidence>
<keyword evidence="2" id="KW-1185">Reference proteome</keyword>
<dbReference type="Proteomes" id="UP000316759">
    <property type="component" value="Unassembled WGS sequence"/>
</dbReference>
<protein>
    <submittedName>
        <fullName evidence="1">Uncharacterized protein</fullName>
    </submittedName>
</protein>
<proteinExistence type="predicted"/>
<reference evidence="1 2" key="1">
    <citation type="submission" date="2019-04" db="EMBL/GenBank/DDBJ databases">
        <title>Annotation for the trematode Fasciola gigantica.</title>
        <authorList>
            <person name="Choi Y.-J."/>
        </authorList>
    </citation>
    <scope>NUCLEOTIDE SEQUENCE [LARGE SCALE GENOMIC DNA]</scope>
    <source>
        <strain evidence="1">Uganda_cow_1</strain>
    </source>
</reference>
<dbReference type="AlphaFoldDB" id="A0A504YKK3"/>
<gene>
    <name evidence="1" type="ORF">FGIG_12251</name>
</gene>
<accession>A0A504YKK3</accession>
<name>A0A504YKK3_FASGI</name>
<evidence type="ECO:0000313" key="1">
    <source>
        <dbReference type="EMBL" id="TPP61814.1"/>
    </source>
</evidence>
<organism evidence="1 2">
    <name type="scientific">Fasciola gigantica</name>
    <name type="common">Giant liver fluke</name>
    <dbReference type="NCBI Taxonomy" id="46835"/>
    <lineage>
        <taxon>Eukaryota</taxon>
        <taxon>Metazoa</taxon>
        <taxon>Spiralia</taxon>
        <taxon>Lophotrochozoa</taxon>
        <taxon>Platyhelminthes</taxon>
        <taxon>Trematoda</taxon>
        <taxon>Digenea</taxon>
        <taxon>Plagiorchiida</taxon>
        <taxon>Echinostomata</taxon>
        <taxon>Echinostomatoidea</taxon>
        <taxon>Fasciolidae</taxon>
        <taxon>Fasciola</taxon>
    </lineage>
</organism>
<comment type="caution">
    <text evidence="1">The sequence shown here is derived from an EMBL/GenBank/DDBJ whole genome shotgun (WGS) entry which is preliminary data.</text>
</comment>
<dbReference type="EMBL" id="SUNJ01007657">
    <property type="protein sequence ID" value="TPP61814.1"/>
    <property type="molecule type" value="Genomic_DNA"/>
</dbReference>